<dbReference type="EMBL" id="CP034464">
    <property type="protein sequence ID" value="AZP14155.1"/>
    <property type="molecule type" value="Genomic_DNA"/>
</dbReference>
<dbReference type="KEGG" id="upv:EJN92_20425"/>
<keyword evidence="2" id="KW-0732">Signal</keyword>
<dbReference type="Pfam" id="PF03795">
    <property type="entry name" value="YCII"/>
    <property type="match status" value="1"/>
</dbReference>
<evidence type="ECO:0000256" key="1">
    <source>
        <dbReference type="ARBA" id="ARBA00007689"/>
    </source>
</evidence>
<dbReference type="RefSeq" id="WP_126129516.1">
    <property type="nucleotide sequence ID" value="NZ_CP034464.1"/>
</dbReference>
<comment type="similarity">
    <text evidence="1">Belongs to the YciI family.</text>
</comment>
<feature type="signal peptide" evidence="2">
    <location>
        <begin position="1"/>
        <end position="27"/>
    </location>
</feature>
<feature type="domain" description="YCII-related" evidence="3">
    <location>
        <begin position="55"/>
        <end position="132"/>
    </location>
</feature>
<gene>
    <name evidence="4" type="ORF">EJN92_20425</name>
</gene>
<evidence type="ECO:0000313" key="5">
    <source>
        <dbReference type="Proteomes" id="UP000275663"/>
    </source>
</evidence>
<dbReference type="OrthoDB" id="8481699at2"/>
<reference evidence="4 5" key="1">
    <citation type="journal article" date="2011" name="Int. J. Syst. Evol. Microbiol.">
        <title>Description of Undibacterium oligocarboniphilum sp. nov., isolated from purified water, and Undibacterium pigrum strain CCUG 49012 as the type strain of Undibacterium parvum sp. nov., and emended descriptions of the genus Undibacterium and the species Undibacterium pigrum.</title>
        <authorList>
            <person name="Eder W."/>
            <person name="Wanner G."/>
            <person name="Ludwig W."/>
            <person name="Busse H.J."/>
            <person name="Ziemke-Kageler F."/>
            <person name="Lang E."/>
        </authorList>
    </citation>
    <scope>NUCLEOTIDE SEQUENCE [LARGE SCALE GENOMIC DNA]</scope>
    <source>
        <strain evidence="4 5">DSM 23061</strain>
    </source>
</reference>
<feature type="chain" id="PRO_5019290718" description="YCII-related domain-containing protein" evidence="2">
    <location>
        <begin position="28"/>
        <end position="160"/>
    </location>
</feature>
<evidence type="ECO:0000313" key="4">
    <source>
        <dbReference type="EMBL" id="AZP14155.1"/>
    </source>
</evidence>
<keyword evidence="5" id="KW-1185">Reference proteome</keyword>
<organism evidence="4 5">
    <name type="scientific">Undibacterium parvum</name>
    <dbReference type="NCBI Taxonomy" id="401471"/>
    <lineage>
        <taxon>Bacteria</taxon>
        <taxon>Pseudomonadati</taxon>
        <taxon>Pseudomonadota</taxon>
        <taxon>Betaproteobacteria</taxon>
        <taxon>Burkholderiales</taxon>
        <taxon>Oxalobacteraceae</taxon>
        <taxon>Undibacterium</taxon>
    </lineage>
</organism>
<dbReference type="AlphaFoldDB" id="A0A3S9HQ02"/>
<dbReference type="Proteomes" id="UP000275663">
    <property type="component" value="Chromosome"/>
</dbReference>
<dbReference type="InterPro" id="IPR005545">
    <property type="entry name" value="YCII"/>
</dbReference>
<sequence length="160" mass="17544">MEEQNFVLRQFFSVALFSLIAIGNASAQNSQLNPKYDAAVAQRLGADQRGMRSYVLVLLKTGPNKMAAGPERDAMFAGHFANINRLAGEGKLALAGPFDGVDGWRGLFIFAVKDIDEARQLTASDPVIVNGEMVAEYHKWYGSAGLMDIPRLHETLTEKK</sequence>
<evidence type="ECO:0000256" key="2">
    <source>
        <dbReference type="SAM" id="SignalP"/>
    </source>
</evidence>
<dbReference type="Gene3D" id="3.30.70.1060">
    <property type="entry name" value="Dimeric alpha+beta barrel"/>
    <property type="match status" value="1"/>
</dbReference>
<name>A0A3S9HQ02_9BURK</name>
<accession>A0A3S9HQ02</accession>
<protein>
    <recommendedName>
        <fullName evidence="3">YCII-related domain-containing protein</fullName>
    </recommendedName>
</protein>
<dbReference type="InterPro" id="IPR011008">
    <property type="entry name" value="Dimeric_a/b-barrel"/>
</dbReference>
<evidence type="ECO:0000259" key="3">
    <source>
        <dbReference type="Pfam" id="PF03795"/>
    </source>
</evidence>
<proteinExistence type="inferred from homology"/>
<dbReference type="SUPFAM" id="SSF54909">
    <property type="entry name" value="Dimeric alpha+beta barrel"/>
    <property type="match status" value="1"/>
</dbReference>